<feature type="transmembrane region" description="Helical" evidence="10">
    <location>
        <begin position="79"/>
        <end position="104"/>
    </location>
</feature>
<dbReference type="AlphaFoldDB" id="A0A6A4GC82"/>
<protein>
    <submittedName>
        <fullName evidence="12">Voltage-gated potassium channel</fullName>
    </submittedName>
</protein>
<dbReference type="EMBL" id="ML770759">
    <property type="protein sequence ID" value="KAE9383020.1"/>
    <property type="molecule type" value="Genomic_DNA"/>
</dbReference>
<dbReference type="OrthoDB" id="297496at2759"/>
<dbReference type="GO" id="GO:0022841">
    <property type="term" value="F:potassium ion leak channel activity"/>
    <property type="evidence" value="ECO:0007669"/>
    <property type="project" value="TreeGrafter"/>
</dbReference>
<dbReference type="GO" id="GO:0005886">
    <property type="term" value="C:plasma membrane"/>
    <property type="evidence" value="ECO:0007669"/>
    <property type="project" value="TreeGrafter"/>
</dbReference>
<dbReference type="PRINTS" id="PR01333">
    <property type="entry name" value="2POREKCHANEL"/>
</dbReference>
<dbReference type="PANTHER" id="PTHR11003">
    <property type="entry name" value="POTASSIUM CHANNEL, SUBFAMILY K"/>
    <property type="match status" value="1"/>
</dbReference>
<feature type="region of interest" description="Disordered" evidence="9">
    <location>
        <begin position="656"/>
        <end position="709"/>
    </location>
</feature>
<dbReference type="PANTHER" id="PTHR11003:SF342">
    <property type="entry name" value="OUTWARD-RECTIFIER POTASSIUM CHANNEL TOK1"/>
    <property type="match status" value="1"/>
</dbReference>
<feature type="domain" description="Potassium channel" evidence="11">
    <location>
        <begin position="556"/>
        <end position="628"/>
    </location>
</feature>
<feature type="non-terminal residue" evidence="12">
    <location>
        <position position="1"/>
    </location>
</feature>
<evidence type="ECO:0000256" key="1">
    <source>
        <dbReference type="ARBA" id="ARBA00004141"/>
    </source>
</evidence>
<evidence type="ECO:0000256" key="10">
    <source>
        <dbReference type="SAM" id="Phobius"/>
    </source>
</evidence>
<proteinExistence type="inferred from homology"/>
<evidence type="ECO:0000256" key="6">
    <source>
        <dbReference type="ARBA" id="ARBA00023136"/>
    </source>
</evidence>
<evidence type="ECO:0000259" key="11">
    <source>
        <dbReference type="Pfam" id="PF07885"/>
    </source>
</evidence>
<feature type="compositionally biased region" description="Low complexity" evidence="9">
    <location>
        <begin position="501"/>
        <end position="511"/>
    </location>
</feature>
<comment type="similarity">
    <text evidence="8">Belongs to the two pore domain potassium channel (TC 1.A.1.8) family.</text>
</comment>
<comment type="subcellular location">
    <subcellularLocation>
        <location evidence="1">Membrane</location>
        <topology evidence="1">Multi-pass membrane protein</topology>
    </subcellularLocation>
</comment>
<feature type="transmembrane region" description="Helical" evidence="10">
    <location>
        <begin position="545"/>
        <end position="567"/>
    </location>
</feature>
<evidence type="ECO:0000256" key="3">
    <source>
        <dbReference type="ARBA" id="ARBA00022692"/>
    </source>
</evidence>
<feature type="compositionally biased region" description="Polar residues" evidence="9">
    <location>
        <begin position="688"/>
        <end position="705"/>
    </location>
</feature>
<feature type="transmembrane region" description="Helical" evidence="10">
    <location>
        <begin position="147"/>
        <end position="168"/>
    </location>
</feature>
<organism evidence="12 13">
    <name type="scientific">Gymnopus androsaceus JB14</name>
    <dbReference type="NCBI Taxonomy" id="1447944"/>
    <lineage>
        <taxon>Eukaryota</taxon>
        <taxon>Fungi</taxon>
        <taxon>Dikarya</taxon>
        <taxon>Basidiomycota</taxon>
        <taxon>Agaricomycotina</taxon>
        <taxon>Agaricomycetes</taxon>
        <taxon>Agaricomycetidae</taxon>
        <taxon>Agaricales</taxon>
        <taxon>Marasmiineae</taxon>
        <taxon>Omphalotaceae</taxon>
        <taxon>Gymnopus</taxon>
    </lineage>
</organism>
<dbReference type="Gene3D" id="1.10.287.70">
    <property type="match status" value="2"/>
</dbReference>
<dbReference type="GO" id="GO:0030322">
    <property type="term" value="P:stabilization of membrane potential"/>
    <property type="evidence" value="ECO:0007669"/>
    <property type="project" value="TreeGrafter"/>
</dbReference>
<dbReference type="GO" id="GO:0015271">
    <property type="term" value="F:outward rectifier potassium channel activity"/>
    <property type="evidence" value="ECO:0007669"/>
    <property type="project" value="TreeGrafter"/>
</dbReference>
<accession>A0A6A4GC82</accession>
<dbReference type="InterPro" id="IPR003280">
    <property type="entry name" value="2pore_dom_K_chnl"/>
</dbReference>
<dbReference type="InterPro" id="IPR013099">
    <property type="entry name" value="K_chnl_dom"/>
</dbReference>
<feature type="transmembrane region" description="Helical" evidence="10">
    <location>
        <begin position="604"/>
        <end position="624"/>
    </location>
</feature>
<keyword evidence="13" id="KW-1185">Reference proteome</keyword>
<feature type="transmembrane region" description="Helical" evidence="10">
    <location>
        <begin position="573"/>
        <end position="592"/>
    </location>
</feature>
<evidence type="ECO:0000256" key="2">
    <source>
        <dbReference type="ARBA" id="ARBA00022448"/>
    </source>
</evidence>
<evidence type="ECO:0000313" key="13">
    <source>
        <dbReference type="Proteomes" id="UP000799118"/>
    </source>
</evidence>
<dbReference type="Proteomes" id="UP000799118">
    <property type="component" value="Unassembled WGS sequence"/>
</dbReference>
<reference evidence="12" key="1">
    <citation type="journal article" date="2019" name="Environ. Microbiol.">
        <title>Fungal ecological strategies reflected in gene transcription - a case study of two litter decomposers.</title>
        <authorList>
            <person name="Barbi F."/>
            <person name="Kohler A."/>
            <person name="Barry K."/>
            <person name="Baskaran P."/>
            <person name="Daum C."/>
            <person name="Fauchery L."/>
            <person name="Ihrmark K."/>
            <person name="Kuo A."/>
            <person name="LaButti K."/>
            <person name="Lipzen A."/>
            <person name="Morin E."/>
            <person name="Grigoriev I.V."/>
            <person name="Henrissat B."/>
            <person name="Lindahl B."/>
            <person name="Martin F."/>
        </authorList>
    </citation>
    <scope>NUCLEOTIDE SEQUENCE</scope>
    <source>
        <strain evidence="12">JB14</strain>
    </source>
</reference>
<name>A0A6A4GC82_9AGAR</name>
<evidence type="ECO:0000256" key="4">
    <source>
        <dbReference type="ARBA" id="ARBA00022989"/>
    </source>
</evidence>
<keyword evidence="3 8" id="KW-0812">Transmembrane</keyword>
<evidence type="ECO:0000313" key="12">
    <source>
        <dbReference type="EMBL" id="KAE9383020.1"/>
    </source>
</evidence>
<keyword evidence="5 8" id="KW-0406">Ion transport</keyword>
<evidence type="ECO:0000256" key="9">
    <source>
        <dbReference type="SAM" id="MobiDB-lite"/>
    </source>
</evidence>
<keyword evidence="6 10" id="KW-0472">Membrane</keyword>
<evidence type="ECO:0000256" key="8">
    <source>
        <dbReference type="RuleBase" id="RU003857"/>
    </source>
</evidence>
<sequence>RSPPKWILQLKSFLYPPGPLRDGDDSDSVSSFVPNYRYTPIFSAILIPFSILLEIPGLTTNWYIRTINNETVEKRPNPVILDVGLAISFACALAASIALVTRFLERNVKLMTVLCVMFLTLHDIINIVAVTTFGIEHRFDDGFTYGQSFWMTLCSTIASTVTNATLIIDFVRTPDFASSGAGLTRKQRSLVIIVIILLVYIAFGALIESVILKLNFIDALYFTICSIEAIGFGDILPTTPGSKVFVCFYSIFGIINLVLAVSLTRETVLEALEVGYRKRVHAARTKRKNLRWQKRVAKRWRAAISWRLRERGQPIWVLNQPASSNNASNTWIFKARAFVCQKTLRFVEWSFPQWTWTSKWKGLGGVAHPKGKHLNLEALEGPSLEAAAMEAGVPLSELLPPGFAKRWAERHPSTLEASQLGASAWAWVSRLQNAQSSYDPNEIPLTHARLGRMMAMLGGFALAVDKSSALRGGVTNRGGLSPRRAEAAPASTLLIPPLLTSTGSSGTASTTIPLSPTSQKRVPKSLSQQYEAYRVAMEKEETKAFYARLVVVWTIFLIFWMFGSGIFMVAEGWSFGIAMYFCVVAFTTIGYGDYSPKTPAGRSIFVGWALLGVATMTILLSVLAEAYTSRYKNILQSTKIFDRAVGKYKAREKAKALERSEEKKKQKTLPPSVLSSPPPPLPIITVTNPDSTEQESSPAHTSPSNAFVPHPHPHLHFRAFSDSQLHNTKVHGLNRTLHHADKKLEELPRRILTHARLFHEHLQYFVGPGSAANGSGRPSKDDKIPQSLKRLMDDIAGASKFGERIQKEILQDSEARQTLFTLSIEKALRKMIEAAEDAIESLEERDRLSVMNDKHEHECAHDDYPGKPNDYQGRYISTEAIQTEPLSTNSDLRFFTNQIEVPPRRENDTRF</sequence>
<feature type="transmembrane region" description="Helical" evidence="10">
    <location>
        <begin position="188"/>
        <end position="207"/>
    </location>
</feature>
<feature type="region of interest" description="Disordered" evidence="9">
    <location>
        <begin position="501"/>
        <end position="520"/>
    </location>
</feature>
<keyword evidence="7 8" id="KW-0407">Ion channel</keyword>
<feature type="transmembrane region" description="Helical" evidence="10">
    <location>
        <begin position="242"/>
        <end position="263"/>
    </location>
</feature>
<feature type="transmembrane region" description="Helical" evidence="10">
    <location>
        <begin position="38"/>
        <end position="58"/>
    </location>
</feature>
<evidence type="ECO:0000256" key="7">
    <source>
        <dbReference type="ARBA" id="ARBA00023303"/>
    </source>
</evidence>
<dbReference type="Pfam" id="PF07885">
    <property type="entry name" value="Ion_trans_2"/>
    <property type="match status" value="2"/>
</dbReference>
<evidence type="ECO:0000256" key="5">
    <source>
        <dbReference type="ARBA" id="ARBA00023065"/>
    </source>
</evidence>
<gene>
    <name evidence="12" type="ORF">BT96DRAFT_844705</name>
</gene>
<feature type="transmembrane region" description="Helical" evidence="10">
    <location>
        <begin position="110"/>
        <end position="135"/>
    </location>
</feature>
<dbReference type="SUPFAM" id="SSF81324">
    <property type="entry name" value="Voltage-gated potassium channels"/>
    <property type="match status" value="2"/>
</dbReference>
<keyword evidence="4 10" id="KW-1133">Transmembrane helix</keyword>
<keyword evidence="2 8" id="KW-0813">Transport</keyword>
<feature type="domain" description="Potassium channel" evidence="11">
    <location>
        <begin position="195"/>
        <end position="267"/>
    </location>
</feature>